<name>A0A4R8QC92_9PEZI</name>
<dbReference type="GO" id="GO:0005829">
    <property type="term" value="C:cytosol"/>
    <property type="evidence" value="ECO:0007669"/>
    <property type="project" value="TreeGrafter"/>
</dbReference>
<dbReference type="PANTHER" id="PTHR28272:SF1">
    <property type="entry name" value="RIBONUCLEASES P_MRP PROTEIN SUBUNIT POP3"/>
    <property type="match status" value="1"/>
</dbReference>
<dbReference type="GO" id="GO:0000171">
    <property type="term" value="F:ribonuclease MRP activity"/>
    <property type="evidence" value="ECO:0007669"/>
    <property type="project" value="TreeGrafter"/>
</dbReference>
<dbReference type="GO" id="GO:0008033">
    <property type="term" value="P:tRNA processing"/>
    <property type="evidence" value="ECO:0007669"/>
    <property type="project" value="InterPro"/>
</dbReference>
<dbReference type="Proteomes" id="UP000295083">
    <property type="component" value="Unassembled WGS sequence"/>
</dbReference>
<accession>A0A4R8QC92</accession>
<dbReference type="GO" id="GO:0004526">
    <property type="term" value="F:ribonuclease P activity"/>
    <property type="evidence" value="ECO:0007669"/>
    <property type="project" value="TreeGrafter"/>
</dbReference>
<evidence type="ECO:0000313" key="2">
    <source>
        <dbReference type="Proteomes" id="UP000295083"/>
    </source>
</evidence>
<dbReference type="AlphaFoldDB" id="A0A4R8QC92"/>
<comment type="caution">
    <text evidence="1">The sequence shown here is derived from an EMBL/GenBank/DDBJ whole genome shotgun (WGS) entry which is preliminary data.</text>
</comment>
<dbReference type="GO" id="GO:0034965">
    <property type="term" value="P:intronic box C/D snoRNA processing"/>
    <property type="evidence" value="ECO:0007669"/>
    <property type="project" value="TreeGrafter"/>
</dbReference>
<evidence type="ECO:0000313" key="1">
    <source>
        <dbReference type="EMBL" id="TDZ36322.1"/>
    </source>
</evidence>
<dbReference type="GO" id="GO:0000172">
    <property type="term" value="C:ribonuclease MRP complex"/>
    <property type="evidence" value="ECO:0007669"/>
    <property type="project" value="TreeGrafter"/>
</dbReference>
<protein>
    <submittedName>
        <fullName evidence="1">Uncharacterized protein</fullName>
    </submittedName>
</protein>
<dbReference type="PANTHER" id="PTHR28272">
    <property type="entry name" value="RIBONUCLEASES P/MRP PROTEIN SUBUNIT POP3"/>
    <property type="match status" value="1"/>
</dbReference>
<gene>
    <name evidence="1" type="ORF">C8035_v001730</name>
</gene>
<proteinExistence type="predicted"/>
<dbReference type="GO" id="GO:0005655">
    <property type="term" value="C:nucleolar ribonuclease P complex"/>
    <property type="evidence" value="ECO:0007669"/>
    <property type="project" value="TreeGrafter"/>
</dbReference>
<organism evidence="1 2">
    <name type="scientific">Colletotrichum spinosum</name>
    <dbReference type="NCBI Taxonomy" id="1347390"/>
    <lineage>
        <taxon>Eukaryota</taxon>
        <taxon>Fungi</taxon>
        <taxon>Dikarya</taxon>
        <taxon>Ascomycota</taxon>
        <taxon>Pezizomycotina</taxon>
        <taxon>Sordariomycetes</taxon>
        <taxon>Hypocreomycetidae</taxon>
        <taxon>Glomerellales</taxon>
        <taxon>Glomerellaceae</taxon>
        <taxon>Colletotrichum</taxon>
        <taxon>Colletotrichum orbiculare species complex</taxon>
    </lineage>
</organism>
<dbReference type="Pfam" id="PF08228">
    <property type="entry name" value="RNase_P_pop3"/>
    <property type="match status" value="1"/>
</dbReference>
<dbReference type="GO" id="GO:0006364">
    <property type="term" value="P:rRNA processing"/>
    <property type="evidence" value="ECO:0007669"/>
    <property type="project" value="InterPro"/>
</dbReference>
<sequence length="162" mass="17497">MPELTSFVDVGLTSITRNLEKLAACTSSDQLSTSASLSPYTVIFVARSGQSSAFNSQLPQMVAVASSSSSEPPTRLVGYSKPCAERLSAALGIPRVSSVGIRVGAPVSKALVDFVQQHVAPVKIAWMEEAHDATYRQTKLRVEEKVITVKKSRQVMNKDEQE</sequence>
<dbReference type="EMBL" id="QAPG01000032">
    <property type="protein sequence ID" value="TDZ36322.1"/>
    <property type="molecule type" value="Genomic_DNA"/>
</dbReference>
<keyword evidence="2" id="KW-1185">Reference proteome</keyword>
<dbReference type="InterPro" id="IPR013241">
    <property type="entry name" value="RNase_P_Pop3"/>
</dbReference>
<reference evidence="1 2" key="1">
    <citation type="submission" date="2018-11" db="EMBL/GenBank/DDBJ databases">
        <title>Genome sequence and assembly of Colletotrichum spinosum.</title>
        <authorList>
            <person name="Gan P."/>
            <person name="Shirasu K."/>
        </authorList>
    </citation>
    <scope>NUCLEOTIDE SEQUENCE [LARGE SCALE GENOMIC DNA]</scope>
    <source>
        <strain evidence="1 2">CBS 515.97</strain>
    </source>
</reference>